<gene>
    <name evidence="1" type="ORF">J2S57_004627</name>
</gene>
<dbReference type="Proteomes" id="UP001235712">
    <property type="component" value="Unassembled WGS sequence"/>
</dbReference>
<proteinExistence type="predicted"/>
<evidence type="ECO:0000313" key="2">
    <source>
        <dbReference type="Proteomes" id="UP001235712"/>
    </source>
</evidence>
<sequence>MAVSIIGLVLAGCSGGSSDDASPAPSASSSVAGWTVDATQDAAWTQSLADLSTQSETAKGEAQIQLRTEVGTVAREMGAAGGPDGIGHVVCVALPVQMKTLSGRIADDQEQLAQYLGAFVDSVLVEASAGEARSFADAQLDAKVRAECPDVRQDVIDATGVTSLDDLYEAAGS</sequence>
<keyword evidence="2" id="KW-1185">Reference proteome</keyword>
<dbReference type="EMBL" id="JAUSQZ010000001">
    <property type="protein sequence ID" value="MDP9828878.1"/>
    <property type="molecule type" value="Genomic_DNA"/>
</dbReference>
<name>A0ABT9P876_9ACTN</name>
<organism evidence="1 2">
    <name type="scientific">Kineosporia succinea</name>
    <dbReference type="NCBI Taxonomy" id="84632"/>
    <lineage>
        <taxon>Bacteria</taxon>
        <taxon>Bacillati</taxon>
        <taxon>Actinomycetota</taxon>
        <taxon>Actinomycetes</taxon>
        <taxon>Kineosporiales</taxon>
        <taxon>Kineosporiaceae</taxon>
        <taxon>Kineosporia</taxon>
    </lineage>
</organism>
<dbReference type="RefSeq" id="WP_307246513.1">
    <property type="nucleotide sequence ID" value="NZ_JAUSQZ010000001.1"/>
</dbReference>
<protein>
    <recommendedName>
        <fullName evidence="3">Lipoprotein</fullName>
    </recommendedName>
</protein>
<accession>A0ABT9P876</accession>
<reference evidence="1 2" key="1">
    <citation type="submission" date="2023-07" db="EMBL/GenBank/DDBJ databases">
        <title>Sequencing the genomes of 1000 actinobacteria strains.</title>
        <authorList>
            <person name="Klenk H.-P."/>
        </authorList>
    </citation>
    <scope>NUCLEOTIDE SEQUENCE [LARGE SCALE GENOMIC DNA]</scope>
    <source>
        <strain evidence="1 2">DSM 44388</strain>
    </source>
</reference>
<evidence type="ECO:0000313" key="1">
    <source>
        <dbReference type="EMBL" id="MDP9828878.1"/>
    </source>
</evidence>
<comment type="caution">
    <text evidence="1">The sequence shown here is derived from an EMBL/GenBank/DDBJ whole genome shotgun (WGS) entry which is preliminary data.</text>
</comment>
<evidence type="ECO:0008006" key="3">
    <source>
        <dbReference type="Google" id="ProtNLM"/>
    </source>
</evidence>